<dbReference type="EMBL" id="CM055097">
    <property type="protein sequence ID" value="KAJ7552384.1"/>
    <property type="molecule type" value="Genomic_DNA"/>
</dbReference>
<evidence type="ECO:0000313" key="1">
    <source>
        <dbReference type="EMBL" id="KAJ7552384.1"/>
    </source>
</evidence>
<keyword evidence="2" id="KW-1185">Reference proteome</keyword>
<comment type="caution">
    <text evidence="1">The sequence shown here is derived from an EMBL/GenBank/DDBJ whole genome shotgun (WGS) entry which is preliminary data.</text>
</comment>
<proteinExistence type="predicted"/>
<accession>A0ACC2DE34</accession>
<reference evidence="2" key="1">
    <citation type="journal article" date="2024" name="Proc. Natl. Acad. Sci. U.S.A.">
        <title>Extraordinary preservation of gene collinearity over three hundred million years revealed in homosporous lycophytes.</title>
        <authorList>
            <person name="Li C."/>
            <person name="Wickell D."/>
            <person name="Kuo L.Y."/>
            <person name="Chen X."/>
            <person name="Nie B."/>
            <person name="Liao X."/>
            <person name="Peng D."/>
            <person name="Ji J."/>
            <person name="Jenkins J."/>
            <person name="Williams M."/>
            <person name="Shu S."/>
            <person name="Plott C."/>
            <person name="Barry K."/>
            <person name="Rajasekar S."/>
            <person name="Grimwood J."/>
            <person name="Han X."/>
            <person name="Sun S."/>
            <person name="Hou Z."/>
            <person name="He W."/>
            <person name="Dai G."/>
            <person name="Sun C."/>
            <person name="Schmutz J."/>
            <person name="Leebens-Mack J.H."/>
            <person name="Li F.W."/>
            <person name="Wang L."/>
        </authorList>
    </citation>
    <scope>NUCLEOTIDE SEQUENCE [LARGE SCALE GENOMIC DNA]</scope>
    <source>
        <strain evidence="2">cv. PW_Plant_1</strain>
    </source>
</reference>
<organism evidence="1 2">
    <name type="scientific">Diphasiastrum complanatum</name>
    <name type="common">Issler's clubmoss</name>
    <name type="synonym">Lycopodium complanatum</name>
    <dbReference type="NCBI Taxonomy" id="34168"/>
    <lineage>
        <taxon>Eukaryota</taxon>
        <taxon>Viridiplantae</taxon>
        <taxon>Streptophyta</taxon>
        <taxon>Embryophyta</taxon>
        <taxon>Tracheophyta</taxon>
        <taxon>Lycopodiopsida</taxon>
        <taxon>Lycopodiales</taxon>
        <taxon>Lycopodiaceae</taxon>
        <taxon>Lycopodioideae</taxon>
        <taxon>Diphasiastrum</taxon>
    </lineage>
</organism>
<dbReference type="Proteomes" id="UP001162992">
    <property type="component" value="Chromosome 6"/>
</dbReference>
<protein>
    <submittedName>
        <fullName evidence="1">Uncharacterized protein</fullName>
    </submittedName>
</protein>
<evidence type="ECO:0000313" key="2">
    <source>
        <dbReference type="Proteomes" id="UP001162992"/>
    </source>
</evidence>
<gene>
    <name evidence="1" type="ORF">O6H91_06G053400</name>
</gene>
<name>A0ACC2DE34_DIPCM</name>
<sequence length="492" mass="54698">MAIKKAVTRSSSSIVVPYQPTEPYGQFLSNFDQLYAGMWYMFNIYYFPSNTQCKSPQDLTASLKRSLSRVLVDYPVLAGRVRLDKDGRYEVFCNDAGAEVIEAFADARFDLWEDLKDCSLELELNPDDGVIADYKTAPLLKIQVTHFKCGGVALSLGWAHIVADGCAATGFLKSWGEIHRGMPISAPPTFDTTILKASGLPTKLEPLDDYISSPLDSNSTTLNNKIPETSTYQTLVFRFTHDSVEEILKEVESGPWSYGSATPFEAVSALVWKAMTEARNLSDNQPSKYIIPVNCRPRLRPPLSPTYFANAKHMTSAVALAGNLKARHFSYAAHVIHEKLKEVDSHLIRGVIDWMEQQIVEGCRIGFNADYYCGYDVQTASFLGFPCFQVDFGWGRPLHMSFPILPVFGDGLALLMPTAEEGLSTNVITSLPAHHMQKLLQDQAFVKYLPSFRMATADQTADHSAEDIDMAANPSSDEVVQLQHHNLPSLQD</sequence>